<feature type="region of interest" description="Disordered" evidence="4">
    <location>
        <begin position="330"/>
        <end position="386"/>
    </location>
</feature>
<comment type="similarity">
    <text evidence="1">Belongs to the strictosidine synthase family.</text>
</comment>
<keyword evidence="5" id="KW-1133">Transmembrane helix</keyword>
<evidence type="ECO:0000256" key="1">
    <source>
        <dbReference type="ARBA" id="ARBA00009191"/>
    </source>
</evidence>
<evidence type="ECO:0000256" key="5">
    <source>
        <dbReference type="SAM" id="Phobius"/>
    </source>
</evidence>
<dbReference type="EMBL" id="KQ414894">
    <property type="protein sequence ID" value="KOC59707.1"/>
    <property type="molecule type" value="Genomic_DNA"/>
</dbReference>
<gene>
    <name evidence="7" type="ORF">WH47_09688</name>
</gene>
<keyword evidence="8" id="KW-1185">Reference proteome</keyword>
<dbReference type="GO" id="GO:0016787">
    <property type="term" value="F:hydrolase activity"/>
    <property type="evidence" value="ECO:0007669"/>
    <property type="project" value="TreeGrafter"/>
</dbReference>
<name>A0A0L7QM65_9HYME</name>
<feature type="transmembrane region" description="Helical" evidence="5">
    <location>
        <begin position="7"/>
        <end position="27"/>
    </location>
</feature>
<dbReference type="GO" id="GO:0012505">
    <property type="term" value="C:endomembrane system"/>
    <property type="evidence" value="ECO:0007669"/>
    <property type="project" value="TreeGrafter"/>
</dbReference>
<keyword evidence="5" id="KW-0472">Membrane</keyword>
<proteinExistence type="inferred from homology"/>
<dbReference type="SUPFAM" id="SSF63829">
    <property type="entry name" value="Calcium-dependent phosphotriesterase"/>
    <property type="match status" value="1"/>
</dbReference>
<dbReference type="InterPro" id="IPR011042">
    <property type="entry name" value="6-blade_b-propeller_TolB-like"/>
</dbReference>
<accession>A0A0L7QM65</accession>
<feature type="compositionally biased region" description="Basic and acidic residues" evidence="4">
    <location>
        <begin position="330"/>
        <end position="363"/>
    </location>
</feature>
<dbReference type="PANTHER" id="PTHR10426">
    <property type="entry name" value="STRICTOSIDINE SYNTHASE-RELATED"/>
    <property type="match status" value="1"/>
</dbReference>
<evidence type="ECO:0000259" key="6">
    <source>
        <dbReference type="Pfam" id="PF03088"/>
    </source>
</evidence>
<evidence type="ECO:0000256" key="4">
    <source>
        <dbReference type="SAM" id="MobiDB-lite"/>
    </source>
</evidence>
<evidence type="ECO:0000256" key="3">
    <source>
        <dbReference type="ARBA" id="ARBA00023180"/>
    </source>
</evidence>
<keyword evidence="5" id="KW-0812">Transmembrane</keyword>
<protein>
    <submittedName>
        <fullName evidence="7">Adipocyte plasma membrane-associated protein</fullName>
    </submittedName>
</protein>
<dbReference type="PANTHER" id="PTHR10426:SF88">
    <property type="entry name" value="ADIPOCYTE PLASMA MEMBRANE-ASSOCIATED PROTEIN HEMOMUCIN-RELATED"/>
    <property type="match status" value="1"/>
</dbReference>
<dbReference type="Gene3D" id="2.120.10.30">
    <property type="entry name" value="TolB, C-terminal domain"/>
    <property type="match status" value="1"/>
</dbReference>
<keyword evidence="2" id="KW-0597">Phosphoprotein</keyword>
<evidence type="ECO:0000313" key="8">
    <source>
        <dbReference type="Proteomes" id="UP000053825"/>
    </source>
</evidence>
<dbReference type="Proteomes" id="UP000053825">
    <property type="component" value="Unassembled WGS sequence"/>
</dbReference>
<evidence type="ECO:0000256" key="2">
    <source>
        <dbReference type="ARBA" id="ARBA00022553"/>
    </source>
</evidence>
<dbReference type="AlphaFoldDB" id="A0A0L7QM65"/>
<keyword evidence="3" id="KW-0325">Glycoprotein</keyword>
<dbReference type="OrthoDB" id="5307922at2759"/>
<dbReference type="InterPro" id="IPR018119">
    <property type="entry name" value="Strictosidine_synth_cons-reg"/>
</dbReference>
<dbReference type="STRING" id="597456.A0A0L7QM65"/>
<sequence>MGYLKSIGTVIIYIGLFLAVITFLPGLPPDAEYSEYSIKLPSDTQLQFELKNRLQGAEVLFSEEVKGPECFASYNGELYTGIRGGYVVKIEENRIKPIVKFGQKCDGLWQEEKCGRPLGLKFNDKGELFVADAYYGIFKMNVNTRHYVNIVNSSEPIDGKVPKLVNFLDIAKNGDIYWTDSSTDFRIHLIYNIFFYIYKLIRYNAATKHNEVLVRNLGFANGILLSDDESFVIVLECLTSRIIKYNLKGPRAGQHEVFAEALPGLPDNVHSDGQGGFLVSLVLYVDSQHPFLPQSLIPHPYLRKMLSRLLYLIEVPFKLLQDNSKEIKNDNSKEIKRDNPAKSEASKKSNEAIVKPKSDDAIKKGAQNTQSAKSKPVEKKEDSSKK</sequence>
<feature type="compositionally biased region" description="Basic and acidic residues" evidence="4">
    <location>
        <begin position="375"/>
        <end position="386"/>
    </location>
</feature>
<dbReference type="Pfam" id="PF03088">
    <property type="entry name" value="Str_synth"/>
    <property type="match status" value="1"/>
</dbReference>
<organism evidence="7 8">
    <name type="scientific">Habropoda laboriosa</name>
    <dbReference type="NCBI Taxonomy" id="597456"/>
    <lineage>
        <taxon>Eukaryota</taxon>
        <taxon>Metazoa</taxon>
        <taxon>Ecdysozoa</taxon>
        <taxon>Arthropoda</taxon>
        <taxon>Hexapoda</taxon>
        <taxon>Insecta</taxon>
        <taxon>Pterygota</taxon>
        <taxon>Neoptera</taxon>
        <taxon>Endopterygota</taxon>
        <taxon>Hymenoptera</taxon>
        <taxon>Apocrita</taxon>
        <taxon>Aculeata</taxon>
        <taxon>Apoidea</taxon>
        <taxon>Anthophila</taxon>
        <taxon>Apidae</taxon>
        <taxon>Habropoda</taxon>
    </lineage>
</organism>
<feature type="domain" description="Strictosidine synthase conserved region" evidence="6">
    <location>
        <begin position="166"/>
        <end position="249"/>
    </location>
</feature>
<evidence type="ECO:0000313" key="7">
    <source>
        <dbReference type="EMBL" id="KOC59707.1"/>
    </source>
</evidence>
<reference evidence="7 8" key="1">
    <citation type="submission" date="2015-07" db="EMBL/GenBank/DDBJ databases">
        <title>The genome of Habropoda laboriosa.</title>
        <authorList>
            <person name="Pan H."/>
            <person name="Kapheim K."/>
        </authorList>
    </citation>
    <scope>NUCLEOTIDE SEQUENCE [LARGE SCALE GENOMIC DNA]</scope>
    <source>
        <strain evidence="7">0110345459</strain>
    </source>
</reference>